<dbReference type="Proteomes" id="UP000000268">
    <property type="component" value="Chromosome"/>
</dbReference>
<evidence type="ECO:0000259" key="4">
    <source>
        <dbReference type="Pfam" id="PF00931"/>
    </source>
</evidence>
<dbReference type="KEGG" id="amr:AM1_4679"/>
<keyword evidence="1" id="KW-0677">Repeat</keyword>
<evidence type="ECO:0000256" key="1">
    <source>
        <dbReference type="ARBA" id="ARBA00022737"/>
    </source>
</evidence>
<accession>B0C1B8</accession>
<dbReference type="EMBL" id="CP000828">
    <property type="protein sequence ID" value="ABW29653.1"/>
    <property type="molecule type" value="Genomic_DNA"/>
</dbReference>
<dbReference type="SUPFAM" id="SSF48452">
    <property type="entry name" value="TPR-like"/>
    <property type="match status" value="2"/>
</dbReference>
<dbReference type="InterPro" id="IPR019734">
    <property type="entry name" value="TPR_rpt"/>
</dbReference>
<feature type="domain" description="NB-ARC" evidence="4">
    <location>
        <begin position="1"/>
        <end position="137"/>
    </location>
</feature>
<protein>
    <submittedName>
        <fullName evidence="5">TPR repeat domain protein, putative</fullName>
    </submittedName>
</protein>
<evidence type="ECO:0000256" key="3">
    <source>
        <dbReference type="PROSITE-ProRule" id="PRU00339"/>
    </source>
</evidence>
<evidence type="ECO:0000313" key="5">
    <source>
        <dbReference type="EMBL" id="ABW29653.1"/>
    </source>
</evidence>
<dbReference type="HOGENOM" id="CLU_000288_125_8_3"/>
<dbReference type="Gene3D" id="3.40.50.300">
    <property type="entry name" value="P-loop containing nucleotide triphosphate hydrolases"/>
    <property type="match status" value="1"/>
</dbReference>
<evidence type="ECO:0000313" key="6">
    <source>
        <dbReference type="Proteomes" id="UP000000268"/>
    </source>
</evidence>
<dbReference type="InterPro" id="IPR002182">
    <property type="entry name" value="NB-ARC"/>
</dbReference>
<dbReference type="PANTHER" id="PTHR45641:SF19">
    <property type="entry name" value="NEPHROCYSTIN-3"/>
    <property type="match status" value="1"/>
</dbReference>
<keyword evidence="6" id="KW-1185">Reference proteome</keyword>
<organism evidence="5 6">
    <name type="scientific">Acaryochloris marina (strain MBIC 11017)</name>
    <dbReference type="NCBI Taxonomy" id="329726"/>
    <lineage>
        <taxon>Bacteria</taxon>
        <taxon>Bacillati</taxon>
        <taxon>Cyanobacteriota</taxon>
        <taxon>Cyanophyceae</taxon>
        <taxon>Acaryochloridales</taxon>
        <taxon>Acaryochloridaceae</taxon>
        <taxon>Acaryochloris</taxon>
    </lineage>
</organism>
<feature type="repeat" description="TPR" evidence="3">
    <location>
        <begin position="512"/>
        <end position="545"/>
    </location>
</feature>
<dbReference type="PROSITE" id="PS50005">
    <property type="entry name" value="TPR"/>
    <property type="match status" value="2"/>
</dbReference>
<dbReference type="InterPro" id="IPR011990">
    <property type="entry name" value="TPR-like_helical_dom_sf"/>
</dbReference>
<dbReference type="AlphaFoldDB" id="B0C1B8"/>
<dbReference type="SMART" id="SM00028">
    <property type="entry name" value="TPR"/>
    <property type="match status" value="5"/>
</dbReference>
<gene>
    <name evidence="5" type="ordered locus">AM1_4679</name>
</gene>
<dbReference type="OrthoDB" id="3193074at2"/>
<evidence type="ECO:0000256" key="2">
    <source>
        <dbReference type="ARBA" id="ARBA00022803"/>
    </source>
</evidence>
<dbReference type="Pfam" id="PF13424">
    <property type="entry name" value="TPR_12"/>
    <property type="match status" value="2"/>
</dbReference>
<dbReference type="SUPFAM" id="SSF52540">
    <property type="entry name" value="P-loop containing nucleoside triphosphate hydrolases"/>
    <property type="match status" value="1"/>
</dbReference>
<proteinExistence type="predicted"/>
<dbReference type="Pfam" id="PF00931">
    <property type="entry name" value="NB-ARC"/>
    <property type="match status" value="1"/>
</dbReference>
<reference evidence="5 6" key="1">
    <citation type="journal article" date="2008" name="Proc. Natl. Acad. Sci. U.S.A.">
        <title>Niche adaptation and genome expansion in the chlorophyll d-producing cyanobacterium Acaryochloris marina.</title>
        <authorList>
            <person name="Swingley W.D."/>
            <person name="Chen M."/>
            <person name="Cheung P.C."/>
            <person name="Conrad A.L."/>
            <person name="Dejesa L.C."/>
            <person name="Hao J."/>
            <person name="Honchak B.M."/>
            <person name="Karbach L.E."/>
            <person name="Kurdoglu A."/>
            <person name="Lahiri S."/>
            <person name="Mastrian S.D."/>
            <person name="Miyashita H."/>
            <person name="Page L."/>
            <person name="Ramakrishna P."/>
            <person name="Satoh S."/>
            <person name="Sattley W.M."/>
            <person name="Shimada Y."/>
            <person name="Taylor H.L."/>
            <person name="Tomo T."/>
            <person name="Tsuchiya T."/>
            <person name="Wang Z.T."/>
            <person name="Raymond J."/>
            <person name="Mimuro M."/>
            <person name="Blankenship R.E."/>
            <person name="Touchman J.W."/>
        </authorList>
    </citation>
    <scope>NUCLEOTIDE SEQUENCE [LARGE SCALE GENOMIC DNA]</scope>
    <source>
        <strain evidence="6">MBIC 11017</strain>
    </source>
</reference>
<feature type="repeat" description="TPR" evidence="3">
    <location>
        <begin position="432"/>
        <end position="465"/>
    </location>
</feature>
<name>B0C1B8_ACAM1</name>
<dbReference type="GO" id="GO:0043531">
    <property type="term" value="F:ADP binding"/>
    <property type="evidence" value="ECO:0007669"/>
    <property type="project" value="InterPro"/>
</dbReference>
<sequence length="624" mass="71586">MGGIGKTELVLQYAISCFNQQLYPGGVCWLRARDQEIATQIISFAKANLGIKPPDKLETKEKVKFIWQRWPEGDSLVIVDDVTDYAAIDPYLPPASQKFKILITTRINLGSSVTQIEIEKLTDQAAIKVLKAIVGKDRIESQLTSVKTLCQKVGNLPLGLELLGRFLARKLDWSVQKLIERLESKKLEAKALIETESGMTARLGIAAALELSWVELNDAEQKLACLLGMFSVAPISWHLVEMSLSKKDTDCLEELRDEGLIDNSLLKRVGQGTYQLHQIIQEFFRIKLNERTDKGESLKKTYCKVMIGFTKDISDIPTIDEIDELKKTIPHLEEMINHWISYLADEDLIWAFEGIGRFYEGQGDFSLSLFWRRKGVNQTQKKLSAKNPDYLRSLRHLGLFYLKLGNDKEAQPLLEKVFEEIKDSEEEGVLGIRLRNDLGALYFRQERFSKAESFYNKALELSQKSLFKENSDIASILNNLAKIHEKKGLSEKAKSLYDEALNLEEIGDFNFAQILDNLGNHYNMKKQYREAEPYFEKSLKIRKSTLGEKHLKVAESLSNTADNYFFQGRFQEAAKLFKQSAAIYEELFDCEYHKTVEVKKSLEICDLAIRFWLIRLIIKLRLCF</sequence>
<dbReference type="STRING" id="329726.AM1_4679"/>
<keyword evidence="2 3" id="KW-0802">TPR repeat</keyword>
<dbReference type="InterPro" id="IPR027417">
    <property type="entry name" value="P-loop_NTPase"/>
</dbReference>
<dbReference type="Gene3D" id="1.25.40.10">
    <property type="entry name" value="Tetratricopeptide repeat domain"/>
    <property type="match status" value="2"/>
</dbReference>
<dbReference type="eggNOG" id="COG0457">
    <property type="taxonomic scope" value="Bacteria"/>
</dbReference>
<dbReference type="PANTHER" id="PTHR45641">
    <property type="entry name" value="TETRATRICOPEPTIDE REPEAT PROTEIN (AFU_ORTHOLOGUE AFUA_6G03870)"/>
    <property type="match status" value="1"/>
</dbReference>